<evidence type="ECO:0000313" key="3">
    <source>
        <dbReference type="Proteomes" id="UP001218218"/>
    </source>
</evidence>
<dbReference type="Gene3D" id="3.40.50.300">
    <property type="entry name" value="P-loop containing nucleotide triphosphate hydrolases"/>
    <property type="match status" value="1"/>
</dbReference>
<organism evidence="2 3">
    <name type="scientific">Mycena albidolilacea</name>
    <dbReference type="NCBI Taxonomy" id="1033008"/>
    <lineage>
        <taxon>Eukaryota</taxon>
        <taxon>Fungi</taxon>
        <taxon>Dikarya</taxon>
        <taxon>Basidiomycota</taxon>
        <taxon>Agaricomycotina</taxon>
        <taxon>Agaricomycetes</taxon>
        <taxon>Agaricomycetidae</taxon>
        <taxon>Agaricales</taxon>
        <taxon>Marasmiineae</taxon>
        <taxon>Mycenaceae</taxon>
        <taxon>Mycena</taxon>
    </lineage>
</organism>
<protein>
    <recommendedName>
        <fullName evidence="1">Helicase C-terminal domain-containing protein</fullName>
    </recommendedName>
</protein>
<dbReference type="InterPro" id="IPR001650">
    <property type="entry name" value="Helicase_C-like"/>
</dbReference>
<name>A0AAD7AHF1_9AGAR</name>
<dbReference type="AlphaFoldDB" id="A0AAD7AHF1"/>
<evidence type="ECO:0000259" key="1">
    <source>
        <dbReference type="Pfam" id="PF00271"/>
    </source>
</evidence>
<proteinExistence type="predicted"/>
<comment type="caution">
    <text evidence="2">The sequence shown here is derived from an EMBL/GenBank/DDBJ whole genome shotgun (WGS) entry which is preliminary data.</text>
</comment>
<evidence type="ECO:0000313" key="2">
    <source>
        <dbReference type="EMBL" id="KAJ7358549.1"/>
    </source>
</evidence>
<reference evidence="2" key="1">
    <citation type="submission" date="2023-03" db="EMBL/GenBank/DDBJ databases">
        <title>Massive genome expansion in bonnet fungi (Mycena s.s.) driven by repeated elements and novel gene families across ecological guilds.</title>
        <authorList>
            <consortium name="Lawrence Berkeley National Laboratory"/>
            <person name="Harder C.B."/>
            <person name="Miyauchi S."/>
            <person name="Viragh M."/>
            <person name="Kuo A."/>
            <person name="Thoen E."/>
            <person name="Andreopoulos B."/>
            <person name="Lu D."/>
            <person name="Skrede I."/>
            <person name="Drula E."/>
            <person name="Henrissat B."/>
            <person name="Morin E."/>
            <person name="Kohler A."/>
            <person name="Barry K."/>
            <person name="LaButti K."/>
            <person name="Morin E."/>
            <person name="Salamov A."/>
            <person name="Lipzen A."/>
            <person name="Mereny Z."/>
            <person name="Hegedus B."/>
            <person name="Baldrian P."/>
            <person name="Stursova M."/>
            <person name="Weitz H."/>
            <person name="Taylor A."/>
            <person name="Grigoriev I.V."/>
            <person name="Nagy L.G."/>
            <person name="Martin F."/>
            <person name="Kauserud H."/>
        </authorList>
    </citation>
    <scope>NUCLEOTIDE SEQUENCE</scope>
    <source>
        <strain evidence="2">CBHHK002</strain>
    </source>
</reference>
<dbReference type="Pfam" id="PF00271">
    <property type="entry name" value="Helicase_C"/>
    <property type="match status" value="1"/>
</dbReference>
<feature type="domain" description="Helicase C-terminal" evidence="1">
    <location>
        <begin position="34"/>
        <end position="103"/>
    </location>
</feature>
<accession>A0AAD7AHF1</accession>
<sequence>MTQIIKNPANPILDIVNIFPAYMDKDTPADILAKCLFYFDTIEACRTAIDTLRKCLPAHLRLLVQTFKSTLSETAKEQLWDQFNKGEILILCTTDAAGMGFTLNPSTEMEGHCM</sequence>
<gene>
    <name evidence="2" type="ORF">DFH08DRAFT_802367</name>
</gene>
<keyword evidence="3" id="KW-1185">Reference proteome</keyword>
<dbReference type="SUPFAM" id="SSF52540">
    <property type="entry name" value="P-loop containing nucleoside triphosphate hydrolases"/>
    <property type="match status" value="1"/>
</dbReference>
<dbReference type="InterPro" id="IPR027417">
    <property type="entry name" value="P-loop_NTPase"/>
</dbReference>
<dbReference type="Proteomes" id="UP001218218">
    <property type="component" value="Unassembled WGS sequence"/>
</dbReference>
<dbReference type="EMBL" id="JARIHO010000007">
    <property type="protein sequence ID" value="KAJ7358549.1"/>
    <property type="molecule type" value="Genomic_DNA"/>
</dbReference>